<gene>
    <name evidence="1" type="ORF">MXMO3_02137</name>
</gene>
<evidence type="ECO:0000313" key="1">
    <source>
        <dbReference type="EMBL" id="AVX04658.1"/>
    </source>
</evidence>
<dbReference type="NCBIfam" id="NF003814">
    <property type="entry name" value="PRK05406.1-3"/>
    <property type="match status" value="1"/>
</dbReference>
<keyword evidence="2" id="KW-1185">Reference proteome</keyword>
<dbReference type="NCBIfam" id="NF003816">
    <property type="entry name" value="PRK05406.1-5"/>
    <property type="match status" value="1"/>
</dbReference>
<dbReference type="CDD" id="cd10787">
    <property type="entry name" value="LamB_YcsF_like"/>
    <property type="match status" value="1"/>
</dbReference>
<proteinExistence type="predicted"/>
<dbReference type="RefSeq" id="WP_117395840.1">
    <property type="nucleotide sequence ID" value="NZ_CP021330.1"/>
</dbReference>
<dbReference type="EMBL" id="CP021330">
    <property type="protein sequence ID" value="AVX04658.1"/>
    <property type="molecule type" value="Genomic_DNA"/>
</dbReference>
<dbReference type="AlphaFoldDB" id="A0A2R4MF36"/>
<dbReference type="Gene3D" id="3.20.20.370">
    <property type="entry name" value="Glycoside hydrolase/deacetylase"/>
    <property type="match status" value="1"/>
</dbReference>
<reference evidence="1 2" key="1">
    <citation type="submission" date="2017-05" db="EMBL/GenBank/DDBJ databases">
        <title>Genome Analysis of Maritalea myrionectae HL2708#5.</title>
        <authorList>
            <consortium name="Cotde Inc.-PKNU"/>
            <person name="Jang D."/>
            <person name="Oh H.-M."/>
        </authorList>
    </citation>
    <scope>NUCLEOTIDE SEQUENCE [LARGE SCALE GENOMIC DNA]</scope>
    <source>
        <strain evidence="1 2">HL2708#5</strain>
    </source>
</reference>
<sequence length="258" mass="27603">MTQSPITSIDLNADLGEGAGTDEALMPLISSANIACGGHAGDEETMARSIGLALAHNVSIGAHPGFEDKENFGRTRLNLSFDQLRDQLLRQLDRFQSLAATQGTKARYVKVHGALANMAAEQAETADHVMRIVREFDPNLSILALANSEQTKAAKAHGLKVYDEAFADRAYTADGQLASRSLDGAVLHDVLHITKHIQNIVQKQGVVALDAQFVPLRAQSICVHGDTPDSVAIVAAIVQALAEQNIEIKSFLDSQGDT</sequence>
<dbReference type="PANTHER" id="PTHR30292">
    <property type="entry name" value="UNCHARACTERIZED PROTEIN YBGL-RELATED"/>
    <property type="match status" value="1"/>
</dbReference>
<dbReference type="STRING" id="1122213.GCA_000423365_02437"/>
<dbReference type="PANTHER" id="PTHR30292:SF0">
    <property type="entry name" value="5-OXOPROLINASE SUBUNIT A"/>
    <property type="match status" value="1"/>
</dbReference>
<dbReference type="Proteomes" id="UP000258927">
    <property type="component" value="Chromosome"/>
</dbReference>
<organism evidence="1 2">
    <name type="scientific">Maritalea myrionectae</name>
    <dbReference type="NCBI Taxonomy" id="454601"/>
    <lineage>
        <taxon>Bacteria</taxon>
        <taxon>Pseudomonadati</taxon>
        <taxon>Pseudomonadota</taxon>
        <taxon>Alphaproteobacteria</taxon>
        <taxon>Hyphomicrobiales</taxon>
        <taxon>Devosiaceae</taxon>
        <taxon>Maritalea</taxon>
    </lineage>
</organism>
<dbReference type="InterPro" id="IPR005501">
    <property type="entry name" value="LamB/YcsF/PxpA-like"/>
</dbReference>
<name>A0A2R4MF36_9HYPH</name>
<dbReference type="InterPro" id="IPR011330">
    <property type="entry name" value="Glyco_hydro/deAcase_b/a-brl"/>
</dbReference>
<evidence type="ECO:0000313" key="2">
    <source>
        <dbReference type="Proteomes" id="UP000258927"/>
    </source>
</evidence>
<dbReference type="GO" id="GO:0005975">
    <property type="term" value="P:carbohydrate metabolic process"/>
    <property type="evidence" value="ECO:0007669"/>
    <property type="project" value="InterPro"/>
</dbReference>
<dbReference type="KEGG" id="mmyr:MXMO3_02137"/>
<dbReference type="Pfam" id="PF03746">
    <property type="entry name" value="LamB_YcsF"/>
    <property type="match status" value="1"/>
</dbReference>
<dbReference type="SUPFAM" id="SSF88713">
    <property type="entry name" value="Glycoside hydrolase/deacetylase"/>
    <property type="match status" value="1"/>
</dbReference>
<accession>A0A2R4MF36</accession>
<protein>
    <submittedName>
        <fullName evidence="1">UPF0271 protein</fullName>
    </submittedName>
</protein>